<evidence type="ECO:0000259" key="2">
    <source>
        <dbReference type="Pfam" id="PF00156"/>
    </source>
</evidence>
<dbReference type="Proteomes" id="UP000192761">
    <property type="component" value="Unassembled WGS sequence"/>
</dbReference>
<accession>A0A1W1XI49</accession>
<reference evidence="4 5" key="1">
    <citation type="submission" date="2017-04" db="EMBL/GenBank/DDBJ databases">
        <authorList>
            <person name="Afonso C.L."/>
            <person name="Miller P.J."/>
            <person name="Scott M.A."/>
            <person name="Spackman E."/>
            <person name="Goraichik I."/>
            <person name="Dimitrov K.M."/>
            <person name="Suarez D.L."/>
            <person name="Swayne D.E."/>
        </authorList>
    </citation>
    <scope>NUCLEOTIDE SEQUENCE [LARGE SCALE GENOMIC DNA]</scope>
    <source>
        <strain evidence="4 5">DSM 23236</strain>
    </source>
</reference>
<gene>
    <name evidence="4" type="ORF">SAMN02745857_01576</name>
</gene>
<evidence type="ECO:0000256" key="1">
    <source>
        <dbReference type="ARBA" id="ARBA00008007"/>
    </source>
</evidence>
<keyword evidence="5" id="KW-1185">Reference proteome</keyword>
<dbReference type="Pfam" id="PF18912">
    <property type="entry name" value="DZR_2"/>
    <property type="match status" value="1"/>
</dbReference>
<organism evidence="4 5">
    <name type="scientific">Andreprevotia lacus DSM 23236</name>
    <dbReference type="NCBI Taxonomy" id="1121001"/>
    <lineage>
        <taxon>Bacteria</taxon>
        <taxon>Pseudomonadati</taxon>
        <taxon>Pseudomonadota</taxon>
        <taxon>Betaproteobacteria</taxon>
        <taxon>Neisseriales</taxon>
        <taxon>Chitinibacteraceae</taxon>
        <taxon>Andreprevotia</taxon>
    </lineage>
</organism>
<name>A0A1W1XI49_9NEIS</name>
<dbReference type="EMBL" id="FWXD01000007">
    <property type="protein sequence ID" value="SMC23181.1"/>
    <property type="molecule type" value="Genomic_DNA"/>
</dbReference>
<dbReference type="PANTHER" id="PTHR47505">
    <property type="entry name" value="DNA UTILIZATION PROTEIN YHGH"/>
    <property type="match status" value="1"/>
</dbReference>
<dbReference type="InterPro" id="IPR029057">
    <property type="entry name" value="PRTase-like"/>
</dbReference>
<evidence type="ECO:0000259" key="3">
    <source>
        <dbReference type="Pfam" id="PF18912"/>
    </source>
</evidence>
<sequence length="242" mass="26139">MIHLSNFKHEFLNKLQNCQRSISRALALPAACLLCGQLSRHGLCPACHADLPHLPHALCPRCALPTPDGGLCGACLQAPPAFDASFAALRYAGIAEHLIPAAKFGGRWHVLPLLAQVLLHRLPVTPEVDAIVPLPLHPARLRERGYNQATEIATPLARAFRLPLRHDLLQRHKNTEHQARLTQAARHGNVRGAFTATPAARGLRIALVDDVMTSGASLDAAARALKRAGAAHVEAWVLARTL</sequence>
<feature type="domain" description="Double zinc ribbon" evidence="3">
    <location>
        <begin position="26"/>
        <end position="76"/>
    </location>
</feature>
<evidence type="ECO:0000313" key="4">
    <source>
        <dbReference type="EMBL" id="SMC23181.1"/>
    </source>
</evidence>
<dbReference type="Gene3D" id="3.40.50.2020">
    <property type="match status" value="1"/>
</dbReference>
<feature type="domain" description="Phosphoribosyltransferase" evidence="2">
    <location>
        <begin position="151"/>
        <end position="240"/>
    </location>
</feature>
<dbReference type="AlphaFoldDB" id="A0A1W1XI49"/>
<evidence type="ECO:0000313" key="5">
    <source>
        <dbReference type="Proteomes" id="UP000192761"/>
    </source>
</evidence>
<dbReference type="PANTHER" id="PTHR47505:SF1">
    <property type="entry name" value="DNA UTILIZATION PROTEIN YHGH"/>
    <property type="match status" value="1"/>
</dbReference>
<dbReference type="SUPFAM" id="SSF53271">
    <property type="entry name" value="PRTase-like"/>
    <property type="match status" value="1"/>
</dbReference>
<comment type="similarity">
    <text evidence="1">Belongs to the ComF/GntX family.</text>
</comment>
<dbReference type="STRING" id="1121001.SAMN02745857_01576"/>
<dbReference type="InterPro" id="IPR044005">
    <property type="entry name" value="DZR_2"/>
</dbReference>
<dbReference type="CDD" id="cd06223">
    <property type="entry name" value="PRTases_typeI"/>
    <property type="match status" value="1"/>
</dbReference>
<dbReference type="Pfam" id="PF00156">
    <property type="entry name" value="Pribosyltran"/>
    <property type="match status" value="1"/>
</dbReference>
<protein>
    <submittedName>
        <fullName evidence="4">ComF family protein</fullName>
    </submittedName>
</protein>
<dbReference type="InterPro" id="IPR000836">
    <property type="entry name" value="PRTase_dom"/>
</dbReference>
<proteinExistence type="inferred from homology"/>
<dbReference type="InterPro" id="IPR051910">
    <property type="entry name" value="ComF/GntX_DNA_util-trans"/>
</dbReference>